<feature type="transmembrane region" description="Helical" evidence="5">
    <location>
        <begin position="192"/>
        <end position="210"/>
    </location>
</feature>
<evidence type="ECO:0000256" key="1">
    <source>
        <dbReference type="ARBA" id="ARBA00004141"/>
    </source>
</evidence>
<sequence>MVNSALYNRLTTKGGRHTGHHAFNLMVGGQKARGSSSSSFLNLLNEKKEFLIKVFANLIAQLGITYYVMMNYKADPKKTGLYWGLVIIQFMIIVVLGLVPMPSWLKFILFSLFSASSGYILSILKQVYDPNLIQTAILGTISIFGVMFLFGASLIMFGVKLGLQFAAFLFYALLLLIIVQIVTLFSGSSSGFMKGLTIFSLILFSIYIIYDTNNILQREYYGDFITASLDYYLDILNVFIDLVGLLGNNN</sequence>
<dbReference type="GO" id="GO:0016020">
    <property type="term" value="C:membrane"/>
    <property type="evidence" value="ECO:0007669"/>
    <property type="project" value="UniProtKB-SubCell"/>
</dbReference>
<feature type="transmembrane region" description="Helical" evidence="5">
    <location>
        <begin position="165"/>
        <end position="185"/>
    </location>
</feature>
<feature type="transmembrane region" description="Helical" evidence="5">
    <location>
        <begin position="107"/>
        <end position="124"/>
    </location>
</feature>
<organism evidence="6">
    <name type="scientific">viral metagenome</name>
    <dbReference type="NCBI Taxonomy" id="1070528"/>
    <lineage>
        <taxon>unclassified sequences</taxon>
        <taxon>metagenomes</taxon>
        <taxon>organismal metagenomes</taxon>
    </lineage>
</organism>
<dbReference type="PANTHER" id="PTHR23291">
    <property type="entry name" value="BAX INHIBITOR-RELATED"/>
    <property type="match status" value="1"/>
</dbReference>
<reference evidence="6" key="1">
    <citation type="journal article" date="2020" name="Nature">
        <title>Giant virus diversity and host interactions through global metagenomics.</title>
        <authorList>
            <person name="Schulz F."/>
            <person name="Roux S."/>
            <person name="Paez-Espino D."/>
            <person name="Jungbluth S."/>
            <person name="Walsh D.A."/>
            <person name="Denef V.J."/>
            <person name="McMahon K.D."/>
            <person name="Konstantinidis K.T."/>
            <person name="Eloe-Fadrosh E.A."/>
            <person name="Kyrpides N.C."/>
            <person name="Woyke T."/>
        </authorList>
    </citation>
    <scope>NUCLEOTIDE SEQUENCE</scope>
    <source>
        <strain evidence="6">GVMAG-M-3300023184-165</strain>
    </source>
</reference>
<keyword evidence="2 5" id="KW-0812">Transmembrane</keyword>
<proteinExistence type="predicted"/>
<keyword evidence="4 5" id="KW-0472">Membrane</keyword>
<evidence type="ECO:0000313" key="6">
    <source>
        <dbReference type="EMBL" id="QHT83011.1"/>
    </source>
</evidence>
<accession>A0A6C0HQP0</accession>
<evidence type="ECO:0000256" key="2">
    <source>
        <dbReference type="ARBA" id="ARBA00022692"/>
    </source>
</evidence>
<dbReference type="InterPro" id="IPR006214">
    <property type="entry name" value="Bax_inhibitor_1-related"/>
</dbReference>
<comment type="subcellular location">
    <subcellularLocation>
        <location evidence="1">Membrane</location>
        <topology evidence="1">Multi-pass membrane protein</topology>
    </subcellularLocation>
</comment>
<dbReference type="PANTHER" id="PTHR23291:SF50">
    <property type="entry name" value="PROTEIN LIFEGUARD 4"/>
    <property type="match status" value="1"/>
</dbReference>
<feature type="transmembrane region" description="Helical" evidence="5">
    <location>
        <begin position="81"/>
        <end position="101"/>
    </location>
</feature>
<keyword evidence="3 5" id="KW-1133">Transmembrane helix</keyword>
<feature type="transmembrane region" description="Helical" evidence="5">
    <location>
        <begin position="136"/>
        <end position="159"/>
    </location>
</feature>
<evidence type="ECO:0000256" key="4">
    <source>
        <dbReference type="ARBA" id="ARBA00023136"/>
    </source>
</evidence>
<dbReference type="Pfam" id="PF01027">
    <property type="entry name" value="Bax1-I"/>
    <property type="match status" value="1"/>
</dbReference>
<dbReference type="AlphaFoldDB" id="A0A6C0HQP0"/>
<evidence type="ECO:0000256" key="3">
    <source>
        <dbReference type="ARBA" id="ARBA00022989"/>
    </source>
</evidence>
<protein>
    <submittedName>
        <fullName evidence="6">Uncharacterized protein</fullName>
    </submittedName>
</protein>
<name>A0A6C0HQP0_9ZZZZ</name>
<dbReference type="EMBL" id="MN740005">
    <property type="protein sequence ID" value="QHT83011.1"/>
    <property type="molecule type" value="Genomic_DNA"/>
</dbReference>
<evidence type="ECO:0000256" key="5">
    <source>
        <dbReference type="SAM" id="Phobius"/>
    </source>
</evidence>